<dbReference type="Pfam" id="PF00078">
    <property type="entry name" value="RVT_1"/>
    <property type="match status" value="1"/>
</dbReference>
<dbReference type="PANTHER" id="PTHR48475:SF2">
    <property type="entry name" value="RIBONUCLEASE H"/>
    <property type="match status" value="1"/>
</dbReference>
<dbReference type="PANTHER" id="PTHR48475">
    <property type="entry name" value="RIBONUCLEASE H"/>
    <property type="match status" value="1"/>
</dbReference>
<dbReference type="Proteomes" id="UP001604336">
    <property type="component" value="Unassembled WGS sequence"/>
</dbReference>
<dbReference type="Gene3D" id="3.10.10.10">
    <property type="entry name" value="HIV Type 1 Reverse Transcriptase, subunit A, domain 1"/>
    <property type="match status" value="1"/>
</dbReference>
<dbReference type="InterPro" id="IPR002156">
    <property type="entry name" value="RNaseH_domain"/>
</dbReference>
<dbReference type="InterPro" id="IPR036397">
    <property type="entry name" value="RNaseH_sf"/>
</dbReference>
<dbReference type="InterPro" id="IPR043502">
    <property type="entry name" value="DNA/RNA_pol_sf"/>
</dbReference>
<dbReference type="Gene3D" id="3.30.70.270">
    <property type="match status" value="1"/>
</dbReference>
<keyword evidence="3" id="KW-1185">Reference proteome</keyword>
<dbReference type="InterPro" id="IPR000477">
    <property type="entry name" value="RT_dom"/>
</dbReference>
<proteinExistence type="predicted"/>
<dbReference type="PROSITE" id="PS50878">
    <property type="entry name" value="RT_POL"/>
    <property type="match status" value="1"/>
</dbReference>
<accession>A0ABD1V436</accession>
<dbReference type="EMBL" id="JBFOLK010000002">
    <property type="protein sequence ID" value="KAL2532094.1"/>
    <property type="molecule type" value="Genomic_DNA"/>
</dbReference>
<gene>
    <name evidence="2" type="ORF">Adt_05445</name>
</gene>
<evidence type="ECO:0000313" key="2">
    <source>
        <dbReference type="EMBL" id="KAL2532094.1"/>
    </source>
</evidence>
<dbReference type="SUPFAM" id="SSF56672">
    <property type="entry name" value="DNA/RNA polymerases"/>
    <property type="match status" value="1"/>
</dbReference>
<name>A0ABD1V436_9LAMI</name>
<dbReference type="Gene3D" id="3.30.420.10">
    <property type="entry name" value="Ribonuclease H-like superfamily/Ribonuclease H"/>
    <property type="match status" value="1"/>
</dbReference>
<dbReference type="Pfam" id="PF13456">
    <property type="entry name" value="RVT_3"/>
    <property type="match status" value="1"/>
</dbReference>
<reference evidence="3" key="1">
    <citation type="submission" date="2024-07" db="EMBL/GenBank/DDBJ databases">
        <title>Two chromosome-level genome assemblies of Korean endemic species Abeliophyllum distichum and Forsythia ovata (Oleaceae).</title>
        <authorList>
            <person name="Jang H."/>
        </authorList>
    </citation>
    <scope>NUCLEOTIDE SEQUENCE [LARGE SCALE GENOMIC DNA]</scope>
</reference>
<sequence length="371" mass="42546">MDAYSGYNQILMLAGDKDHTSFITNRGLYCYRMMPFGLKNAGAMYQKLVNRMFAGQIGNNMEVYVDDMLVKSVYTKDHIRNLKGMFEVLHKYRIKLNPLKYTFRVASEKFLGYMVKQRGIEANSEKIQALIEMQFSSSPKEAQSLTERLVAMNRFISKATNRCQPFFQTIKGGKRFEWMEELSSVLIREEGPIHLPVYCVSKAFQDAETSFDGHNLNCTLRLEFKASNNAVEYEALLAGLRLEQEMKARKLQIHSDSQLVVSQILRVKNGYAGTLSKLVSSRDSDLMKAIPVEKLSRSSIDESLPTTTMTISESSRWMKEIIAYLNDQVLLSDKQEAQKLCRRAVKFVLQDNILYKRGFSHPLLRCLTQGK</sequence>
<evidence type="ECO:0000259" key="1">
    <source>
        <dbReference type="PROSITE" id="PS50878"/>
    </source>
</evidence>
<comment type="caution">
    <text evidence="2">The sequence shown here is derived from an EMBL/GenBank/DDBJ whole genome shotgun (WGS) entry which is preliminary data.</text>
</comment>
<protein>
    <submittedName>
        <fullName evidence="2">Ribonuclease H</fullName>
    </submittedName>
</protein>
<dbReference type="CDD" id="cd01647">
    <property type="entry name" value="RT_LTR"/>
    <property type="match status" value="1"/>
</dbReference>
<evidence type="ECO:0000313" key="3">
    <source>
        <dbReference type="Proteomes" id="UP001604336"/>
    </source>
</evidence>
<dbReference type="AlphaFoldDB" id="A0ABD1V436"/>
<feature type="domain" description="Reverse transcriptase" evidence="1">
    <location>
        <begin position="1"/>
        <end position="115"/>
    </location>
</feature>
<organism evidence="2 3">
    <name type="scientific">Abeliophyllum distichum</name>
    <dbReference type="NCBI Taxonomy" id="126358"/>
    <lineage>
        <taxon>Eukaryota</taxon>
        <taxon>Viridiplantae</taxon>
        <taxon>Streptophyta</taxon>
        <taxon>Embryophyta</taxon>
        <taxon>Tracheophyta</taxon>
        <taxon>Spermatophyta</taxon>
        <taxon>Magnoliopsida</taxon>
        <taxon>eudicotyledons</taxon>
        <taxon>Gunneridae</taxon>
        <taxon>Pentapetalae</taxon>
        <taxon>asterids</taxon>
        <taxon>lamiids</taxon>
        <taxon>Lamiales</taxon>
        <taxon>Oleaceae</taxon>
        <taxon>Forsythieae</taxon>
        <taxon>Abeliophyllum</taxon>
    </lineage>
</organism>
<dbReference type="InterPro" id="IPR043128">
    <property type="entry name" value="Rev_trsase/Diguanyl_cyclase"/>
</dbReference>